<organism evidence="1">
    <name type="scientific">Microvirga ossetica</name>
    <dbReference type="NCBI Taxonomy" id="1882682"/>
    <lineage>
        <taxon>Bacteria</taxon>
        <taxon>Pseudomonadati</taxon>
        <taxon>Pseudomonadota</taxon>
        <taxon>Alphaproteobacteria</taxon>
        <taxon>Hyphomicrobiales</taxon>
        <taxon>Methylobacteriaceae</taxon>
        <taxon>Microvirga</taxon>
    </lineage>
</organism>
<reference evidence="1" key="1">
    <citation type="submission" date="2016-07" db="EMBL/GenBank/DDBJ databases">
        <title>Microvirga ossetica sp. nov. a new species of rhizobia isolated from root nodules of the legume species Vicia alpestris Steven originated from North Ossetia region in the Caucasus.</title>
        <authorList>
            <person name="Safronova V.I."/>
            <person name="Kuznetsova I.G."/>
            <person name="Sazanova A.L."/>
            <person name="Belimov A."/>
            <person name="Andronov E."/>
            <person name="Osledkin Y.S."/>
            <person name="Onishchuk O.P."/>
            <person name="Kurchak O.N."/>
            <person name="Shaposhnikov A.I."/>
            <person name="Willems A."/>
            <person name="Tikhonovich I.A."/>
        </authorList>
    </citation>
    <scope>NUCLEOTIDE SEQUENCE [LARGE SCALE GENOMIC DNA]</scope>
    <source>
        <strain evidence="1">V5/3M</strain>
    </source>
</reference>
<dbReference type="KEGG" id="moc:BB934_08490"/>
<gene>
    <name evidence="1" type="ORF">BB934_08490</name>
</gene>
<sequence length="74" mass="8270">MTPQELLRHDAEMVDVSTGKNLRLIAADQVDALVDAVRALQWRSAERDNMESSFATWQLDDLRAALVPFTKGKG</sequence>
<dbReference type="EMBL" id="CP016616">
    <property type="protein sequence ID" value="ANY78269.1"/>
    <property type="molecule type" value="Genomic_DNA"/>
</dbReference>
<accession>A0A1B2EEA5</accession>
<dbReference type="RefSeq" id="WP_099509258.1">
    <property type="nucleotide sequence ID" value="NZ_CP016616.1"/>
</dbReference>
<dbReference type="AlphaFoldDB" id="A0A1B2EEA5"/>
<protein>
    <submittedName>
        <fullName evidence="1">Uncharacterized protein</fullName>
    </submittedName>
</protein>
<name>A0A1B2EEA5_9HYPH</name>
<proteinExistence type="predicted"/>
<evidence type="ECO:0000313" key="1">
    <source>
        <dbReference type="EMBL" id="ANY78269.1"/>
    </source>
</evidence>